<gene>
    <name evidence="15" type="primary">LOC105270023</name>
</gene>
<feature type="domain" description="G-protein coupled receptors family 1 profile" evidence="13">
    <location>
        <begin position="39"/>
        <end position="311"/>
    </location>
</feature>
<dbReference type="InterPro" id="IPR000276">
    <property type="entry name" value="GPCR_Rhodpsn"/>
</dbReference>
<evidence type="ECO:0000256" key="7">
    <source>
        <dbReference type="ARBA" id="ARBA00023136"/>
    </source>
</evidence>
<keyword evidence="11" id="KW-0807">Transducer</keyword>
<keyword evidence="10" id="KW-0325">Glycoprotein</keyword>
<evidence type="ECO:0000259" key="13">
    <source>
        <dbReference type="PROSITE" id="PS50262"/>
    </source>
</evidence>
<feature type="transmembrane region" description="Helical" evidence="12">
    <location>
        <begin position="59"/>
        <end position="84"/>
    </location>
</feature>
<feature type="transmembrane region" description="Helical" evidence="12">
    <location>
        <begin position="259"/>
        <end position="276"/>
    </location>
</feature>
<evidence type="ECO:0000256" key="10">
    <source>
        <dbReference type="ARBA" id="ARBA00023180"/>
    </source>
</evidence>
<keyword evidence="8" id="KW-1015">Disulfide bond</keyword>
<dbReference type="KEGG" id="fas:105270023"/>
<keyword evidence="5 12" id="KW-1133">Transmembrane helix</keyword>
<dbReference type="OrthoDB" id="284782at2759"/>
<reference evidence="15" key="1">
    <citation type="submission" date="2025-08" db="UniProtKB">
        <authorList>
            <consortium name="RefSeq"/>
        </authorList>
    </citation>
    <scope>IDENTIFICATION</scope>
    <source>
        <strain evidence="15">USDA-PBARC FA_bdor</strain>
        <tissue evidence="15">Whole organism</tissue>
    </source>
</reference>
<keyword evidence="4 12" id="KW-0812">Transmembrane</keyword>
<evidence type="ECO:0000256" key="2">
    <source>
        <dbReference type="ARBA" id="ARBA00010663"/>
    </source>
</evidence>
<feature type="transmembrane region" description="Helical" evidence="12">
    <location>
        <begin position="179"/>
        <end position="200"/>
    </location>
</feature>
<evidence type="ECO:0000256" key="4">
    <source>
        <dbReference type="ARBA" id="ARBA00022692"/>
    </source>
</evidence>
<dbReference type="PROSITE" id="PS00237">
    <property type="entry name" value="G_PROTEIN_RECEP_F1_1"/>
    <property type="match status" value="1"/>
</dbReference>
<dbReference type="Proteomes" id="UP000694866">
    <property type="component" value="Unplaced"/>
</dbReference>
<evidence type="ECO:0000256" key="12">
    <source>
        <dbReference type="SAM" id="Phobius"/>
    </source>
</evidence>
<dbReference type="PROSITE" id="PS50262">
    <property type="entry name" value="G_PROTEIN_RECEP_F1_2"/>
    <property type="match status" value="1"/>
</dbReference>
<keyword evidence="6" id="KW-0297">G-protein coupled receptor</keyword>
<keyword evidence="9 15" id="KW-0675">Receptor</keyword>
<dbReference type="SMART" id="SM01381">
    <property type="entry name" value="7TM_GPCR_Srsx"/>
    <property type="match status" value="1"/>
</dbReference>
<evidence type="ECO:0000256" key="1">
    <source>
        <dbReference type="ARBA" id="ARBA00004651"/>
    </source>
</evidence>
<evidence type="ECO:0000313" key="15">
    <source>
        <dbReference type="RefSeq" id="XP_011308980.1"/>
    </source>
</evidence>
<keyword evidence="7 12" id="KW-0472">Membrane</keyword>
<dbReference type="SUPFAM" id="SSF81321">
    <property type="entry name" value="Family A G protein-coupled receptor-like"/>
    <property type="match status" value="1"/>
</dbReference>
<feature type="transmembrane region" description="Helical" evidence="12">
    <location>
        <begin position="90"/>
        <end position="116"/>
    </location>
</feature>
<dbReference type="InterPro" id="IPR001634">
    <property type="entry name" value="Adenosn_rcpt"/>
</dbReference>
<dbReference type="GO" id="GO:0007189">
    <property type="term" value="P:adenylate cyclase-activating G protein-coupled receptor signaling pathway"/>
    <property type="evidence" value="ECO:0007669"/>
    <property type="project" value="TreeGrafter"/>
</dbReference>
<comment type="similarity">
    <text evidence="2">Belongs to the G-protein coupled receptor 1 family.</text>
</comment>
<feature type="transmembrane region" description="Helical" evidence="12">
    <location>
        <begin position="23"/>
        <end position="47"/>
    </location>
</feature>
<evidence type="ECO:0000313" key="14">
    <source>
        <dbReference type="Proteomes" id="UP000694866"/>
    </source>
</evidence>
<evidence type="ECO:0000256" key="8">
    <source>
        <dbReference type="ARBA" id="ARBA00023157"/>
    </source>
</evidence>
<dbReference type="GeneID" id="105270023"/>
<dbReference type="PANTHER" id="PTHR24246">
    <property type="entry name" value="OLFACTORY RECEPTOR AND ADENOSINE RECEPTOR"/>
    <property type="match status" value="1"/>
</dbReference>
<evidence type="ECO:0000256" key="6">
    <source>
        <dbReference type="ARBA" id="ARBA00023040"/>
    </source>
</evidence>
<dbReference type="GO" id="GO:0001609">
    <property type="term" value="F:G protein-coupled adenosine receptor activity"/>
    <property type="evidence" value="ECO:0007669"/>
    <property type="project" value="InterPro"/>
</dbReference>
<keyword evidence="14" id="KW-1185">Reference proteome</keyword>
<dbReference type="AlphaFoldDB" id="A0A9R1TGI9"/>
<dbReference type="PRINTS" id="PR00424">
    <property type="entry name" value="ADENOSINER"/>
</dbReference>
<protein>
    <submittedName>
        <fullName evidence="15">Adenosine receptor A2b</fullName>
    </submittedName>
</protein>
<dbReference type="PRINTS" id="PR00237">
    <property type="entry name" value="GPCRRHODOPSN"/>
</dbReference>
<accession>A0A9R1TGI9</accession>
<keyword evidence="3" id="KW-1003">Cell membrane</keyword>
<feature type="transmembrane region" description="Helical" evidence="12">
    <location>
        <begin position="137"/>
        <end position="159"/>
    </location>
</feature>
<dbReference type="RefSeq" id="XP_011308980.1">
    <property type="nucleotide sequence ID" value="XM_011310678.1"/>
</dbReference>
<dbReference type="PANTHER" id="PTHR24246:SF27">
    <property type="entry name" value="ADENOSINE RECEPTOR, ISOFORM A"/>
    <property type="match status" value="1"/>
</dbReference>
<evidence type="ECO:0000256" key="11">
    <source>
        <dbReference type="ARBA" id="ARBA00023224"/>
    </source>
</evidence>
<dbReference type="Gene3D" id="1.20.1070.10">
    <property type="entry name" value="Rhodopsin 7-helix transmembrane proteins"/>
    <property type="match status" value="1"/>
</dbReference>
<name>A0A9R1TGI9_9HYME</name>
<sequence length="400" mass="44037">MSSYMSTSESSIRNNSSRSDLNVPYAICEIVVAVCAVLGNGLVIAVFSRDKKLRRRTNYYIISLASADLLVGLFAIPFAILASIGLPRNLYACLFTVSVLVVLCTISIFCLVAVSVDRYWAILYPMGYSRNVRTKTAVGIICVCWIAGTLVGFLPLLGWNSGRKTDEKCIFVEVMDYNYLVFLYFATIIFPALLIAAFYAHIYRVVIQQLQQVMPIRPISSRGRSRCRVKLMKETSSGPIMLRLLGAAQRRDVKATQNLSRIVAFFIICWFPLYTINCVKAFCPDCYVNDFILNFSIILSHVNSVGNPILYAYHLKDFRAALKAITWGLFFPGRNSGGGRGVGISSQRKIVGGSPVPGPVTPAPGACPRGGACPGDGERSTTKGESHVLYVKDEEIIIEA</sequence>
<comment type="subcellular location">
    <subcellularLocation>
        <location evidence="1">Cell membrane</location>
        <topology evidence="1">Multi-pass membrane protein</topology>
    </subcellularLocation>
</comment>
<evidence type="ECO:0000256" key="9">
    <source>
        <dbReference type="ARBA" id="ARBA00023170"/>
    </source>
</evidence>
<evidence type="ECO:0000256" key="3">
    <source>
        <dbReference type="ARBA" id="ARBA00022475"/>
    </source>
</evidence>
<dbReference type="GO" id="GO:0005886">
    <property type="term" value="C:plasma membrane"/>
    <property type="evidence" value="ECO:0007669"/>
    <property type="project" value="UniProtKB-SubCell"/>
</dbReference>
<organism evidence="14 15">
    <name type="scientific">Fopius arisanus</name>
    <dbReference type="NCBI Taxonomy" id="64838"/>
    <lineage>
        <taxon>Eukaryota</taxon>
        <taxon>Metazoa</taxon>
        <taxon>Ecdysozoa</taxon>
        <taxon>Arthropoda</taxon>
        <taxon>Hexapoda</taxon>
        <taxon>Insecta</taxon>
        <taxon>Pterygota</taxon>
        <taxon>Neoptera</taxon>
        <taxon>Endopterygota</taxon>
        <taxon>Hymenoptera</taxon>
        <taxon>Apocrita</taxon>
        <taxon>Ichneumonoidea</taxon>
        <taxon>Braconidae</taxon>
        <taxon>Opiinae</taxon>
        <taxon>Fopius</taxon>
    </lineage>
</organism>
<evidence type="ECO:0000256" key="5">
    <source>
        <dbReference type="ARBA" id="ARBA00022989"/>
    </source>
</evidence>
<dbReference type="Pfam" id="PF00001">
    <property type="entry name" value="7tm_1"/>
    <property type="match status" value="1"/>
</dbReference>
<dbReference type="InterPro" id="IPR017452">
    <property type="entry name" value="GPCR_Rhodpsn_7TM"/>
</dbReference>
<proteinExistence type="inferred from homology"/>